<accession>A0ABV1RMI5</accession>
<evidence type="ECO:0000313" key="2">
    <source>
        <dbReference type="EMBL" id="MER2494153.1"/>
    </source>
</evidence>
<organism evidence="2 3">
    <name type="scientific">Catenovulum sediminis</name>
    <dbReference type="NCBI Taxonomy" id="1740262"/>
    <lineage>
        <taxon>Bacteria</taxon>
        <taxon>Pseudomonadati</taxon>
        <taxon>Pseudomonadota</taxon>
        <taxon>Gammaproteobacteria</taxon>
        <taxon>Alteromonadales</taxon>
        <taxon>Alteromonadaceae</taxon>
        <taxon>Catenovulum</taxon>
    </lineage>
</organism>
<evidence type="ECO:0000256" key="1">
    <source>
        <dbReference type="SAM" id="MobiDB-lite"/>
    </source>
</evidence>
<name>A0ABV1RMI5_9ALTE</name>
<proteinExistence type="predicted"/>
<evidence type="ECO:0008006" key="4">
    <source>
        <dbReference type="Google" id="ProtNLM"/>
    </source>
</evidence>
<dbReference type="InterPro" id="IPR025906">
    <property type="entry name" value="YjfB_motility"/>
</dbReference>
<keyword evidence="3" id="KW-1185">Reference proteome</keyword>
<dbReference type="RefSeq" id="WP_143871290.1">
    <property type="nucleotide sequence ID" value="NZ_CP041660.1"/>
</dbReference>
<reference evidence="2 3" key="1">
    <citation type="submission" date="2024-06" db="EMBL/GenBank/DDBJ databases">
        <authorList>
            <person name="Chen R.Y."/>
        </authorList>
    </citation>
    <scope>NUCLEOTIDE SEQUENCE [LARGE SCALE GENOMIC DNA]</scope>
    <source>
        <strain evidence="2 3">D2</strain>
    </source>
</reference>
<gene>
    <name evidence="2" type="ORF">ABS311_19935</name>
</gene>
<sequence length="65" mass="6712">MDVNPTGVNQSSVAGQGNAELRGAQLAKKQQEAEGQATLDLLQSAEVSPPRSADPAIGQNINIKV</sequence>
<protein>
    <recommendedName>
        <fullName evidence="4">Cytoplasmic protein</fullName>
    </recommendedName>
</protein>
<feature type="region of interest" description="Disordered" evidence="1">
    <location>
        <begin position="1"/>
        <end position="32"/>
    </location>
</feature>
<dbReference type="Proteomes" id="UP001467690">
    <property type="component" value="Unassembled WGS sequence"/>
</dbReference>
<evidence type="ECO:0000313" key="3">
    <source>
        <dbReference type="Proteomes" id="UP001467690"/>
    </source>
</evidence>
<dbReference type="Pfam" id="PF14070">
    <property type="entry name" value="YjfB_motility"/>
    <property type="match status" value="1"/>
</dbReference>
<comment type="caution">
    <text evidence="2">The sequence shown here is derived from an EMBL/GenBank/DDBJ whole genome shotgun (WGS) entry which is preliminary data.</text>
</comment>
<dbReference type="EMBL" id="JBELOE010000284">
    <property type="protein sequence ID" value="MER2494153.1"/>
    <property type="molecule type" value="Genomic_DNA"/>
</dbReference>
<feature type="region of interest" description="Disordered" evidence="1">
    <location>
        <begin position="45"/>
        <end position="65"/>
    </location>
</feature>
<feature type="compositionally biased region" description="Polar residues" evidence="1">
    <location>
        <begin position="1"/>
        <end position="15"/>
    </location>
</feature>